<feature type="repeat" description="TNFR-Cys" evidence="1">
    <location>
        <begin position="68"/>
        <end position="108"/>
    </location>
</feature>
<feature type="compositionally biased region" description="Polar residues" evidence="2">
    <location>
        <begin position="213"/>
        <end position="242"/>
    </location>
</feature>
<dbReference type="Proteomes" id="UP000694426">
    <property type="component" value="Unplaced"/>
</dbReference>
<dbReference type="SMART" id="SM00208">
    <property type="entry name" value="TNFR"/>
    <property type="match status" value="3"/>
</dbReference>
<evidence type="ECO:0000256" key="3">
    <source>
        <dbReference type="SAM" id="Phobius"/>
    </source>
</evidence>
<feature type="domain" description="TNFR-Cys" evidence="4">
    <location>
        <begin position="68"/>
        <end position="108"/>
    </location>
</feature>
<proteinExistence type="predicted"/>
<keyword evidence="3" id="KW-0472">Membrane</keyword>
<dbReference type="PANTHER" id="PTHR47881:SF1">
    <property type="entry name" value="TUMOR NECROSIS FACTOR RECEPTOR SUPERFAMILY MEMBER 4"/>
    <property type="match status" value="1"/>
</dbReference>
<reference evidence="5" key="1">
    <citation type="submission" date="2025-08" db="UniProtKB">
        <authorList>
            <consortium name="Ensembl"/>
        </authorList>
    </citation>
    <scope>IDENTIFICATION</scope>
</reference>
<keyword evidence="6" id="KW-1185">Reference proteome</keyword>
<dbReference type="PANTHER" id="PTHR47881">
    <property type="entry name" value="TUMOR NECROSIS FACTOR RECEPTOR SUBFAMILY MEMBER 4"/>
    <property type="match status" value="1"/>
</dbReference>
<evidence type="ECO:0000256" key="2">
    <source>
        <dbReference type="SAM" id="MobiDB-lite"/>
    </source>
</evidence>
<evidence type="ECO:0000256" key="1">
    <source>
        <dbReference type="PROSITE-ProRule" id="PRU00206"/>
    </source>
</evidence>
<evidence type="ECO:0000313" key="6">
    <source>
        <dbReference type="Proteomes" id="UP000694426"/>
    </source>
</evidence>
<organism evidence="5 6">
    <name type="scientific">Anser brachyrhynchus</name>
    <name type="common">Pink-footed goose</name>
    <dbReference type="NCBI Taxonomy" id="132585"/>
    <lineage>
        <taxon>Eukaryota</taxon>
        <taxon>Metazoa</taxon>
        <taxon>Chordata</taxon>
        <taxon>Craniata</taxon>
        <taxon>Vertebrata</taxon>
        <taxon>Euteleostomi</taxon>
        <taxon>Archelosauria</taxon>
        <taxon>Archosauria</taxon>
        <taxon>Dinosauria</taxon>
        <taxon>Saurischia</taxon>
        <taxon>Theropoda</taxon>
        <taxon>Coelurosauria</taxon>
        <taxon>Aves</taxon>
        <taxon>Neognathae</taxon>
        <taxon>Galloanserae</taxon>
        <taxon>Anseriformes</taxon>
        <taxon>Anatidae</taxon>
        <taxon>Anserinae</taxon>
        <taxon>Anser</taxon>
    </lineage>
</organism>
<dbReference type="GeneTree" id="ENSGT00930000151070"/>
<dbReference type="InterPro" id="IPR020445">
    <property type="entry name" value="TNFR_4"/>
</dbReference>
<dbReference type="InterPro" id="IPR001368">
    <property type="entry name" value="TNFR/NGFR_Cys_rich_reg"/>
</dbReference>
<dbReference type="PROSITE" id="PS50050">
    <property type="entry name" value="TNFR_NGFR_2"/>
    <property type="match status" value="2"/>
</dbReference>
<feature type="disulfide bond" evidence="1">
    <location>
        <begin position="87"/>
        <end position="100"/>
    </location>
</feature>
<feature type="region of interest" description="Disordered" evidence="2">
    <location>
        <begin position="213"/>
        <end position="245"/>
    </location>
</feature>
<reference evidence="5" key="2">
    <citation type="submission" date="2025-09" db="UniProtKB">
        <authorList>
            <consortium name="Ensembl"/>
        </authorList>
    </citation>
    <scope>IDENTIFICATION</scope>
</reference>
<accession>A0A8B9BQY7</accession>
<dbReference type="Pfam" id="PF00020">
    <property type="entry name" value="TNFR_c6"/>
    <property type="match status" value="2"/>
</dbReference>
<dbReference type="GO" id="GO:0005031">
    <property type="term" value="F:tumor necrosis factor receptor activity"/>
    <property type="evidence" value="ECO:0007669"/>
    <property type="project" value="InterPro"/>
</dbReference>
<comment type="caution">
    <text evidence="1">Lacks conserved residue(s) required for the propagation of feature annotation.</text>
</comment>
<dbReference type="AlphaFoldDB" id="A0A8B9BQY7"/>
<feature type="transmembrane region" description="Helical" evidence="3">
    <location>
        <begin position="266"/>
        <end position="291"/>
    </location>
</feature>
<dbReference type="PROSITE" id="PS00652">
    <property type="entry name" value="TNFR_NGFR_1"/>
    <property type="match status" value="1"/>
</dbReference>
<keyword evidence="3" id="KW-1133">Transmembrane helix</keyword>
<keyword evidence="1" id="KW-1015">Disulfide bond</keyword>
<protein>
    <recommendedName>
        <fullName evidence="4">TNFR-Cys domain-containing protein</fullName>
    </recommendedName>
</protein>
<evidence type="ECO:0000313" key="5">
    <source>
        <dbReference type="Ensembl" id="ENSABRP00000007849.1"/>
    </source>
</evidence>
<dbReference type="SUPFAM" id="SSF57586">
    <property type="entry name" value="TNF receptor-like"/>
    <property type="match status" value="3"/>
</dbReference>
<feature type="disulfide bond" evidence="1">
    <location>
        <begin position="90"/>
        <end position="108"/>
    </location>
</feature>
<evidence type="ECO:0000259" key="4">
    <source>
        <dbReference type="PROSITE" id="PS50050"/>
    </source>
</evidence>
<sequence length="331" mass="36602">MGAGSTCWEIPSNRHMNLFWSPAVCCHLFQEFAAVRIWWGKQGCIMVAVAFSLRYFTILFLLLAVVFTCCLGLQCKEHQYPFGEKCCKYCAPGERMRGRCTATTDTVCAPCQNEYFSTEYNHDFCKSCTICKTTKGSVEVKKCEKTSDRVCRCIAGYMPDGRYPLGSVCLPCPEGFYSTGGNGNCRPWTNCSSVGKTTLRAGTKTDDAVCSSHVTQPTPQSATPALDLSTANHRNNTSPTVFSPSKSSVIPSVICSDANSPTETNWGSLSLILICLILLMVSGMSIFLLIIQAAKKTTKRRPYRSNHQKERSFRIPVQEEQIDSNSSLIKN</sequence>
<feature type="transmembrane region" description="Helical" evidence="3">
    <location>
        <begin position="46"/>
        <end position="67"/>
    </location>
</feature>
<keyword evidence="3" id="KW-0812">Transmembrane</keyword>
<name>A0A8B9BQY7_9AVES</name>
<dbReference type="GO" id="GO:0006954">
    <property type="term" value="P:inflammatory response"/>
    <property type="evidence" value="ECO:0007669"/>
    <property type="project" value="InterPro"/>
</dbReference>
<feature type="domain" description="TNFR-Cys" evidence="4">
    <location>
        <begin position="110"/>
        <end position="151"/>
    </location>
</feature>
<dbReference type="Gene3D" id="2.10.50.10">
    <property type="entry name" value="Tumor Necrosis Factor Receptor, subunit A, domain 2"/>
    <property type="match status" value="2"/>
</dbReference>
<dbReference type="InterPro" id="IPR034022">
    <property type="entry name" value="TNFRSF4_N"/>
</dbReference>
<dbReference type="Ensembl" id="ENSABRT00000011247.1">
    <property type="protein sequence ID" value="ENSABRP00000007849.1"/>
    <property type="gene ID" value="ENSABRG00000007147.1"/>
</dbReference>
<feature type="repeat" description="TNFR-Cys" evidence="1">
    <location>
        <begin position="110"/>
        <end position="151"/>
    </location>
</feature>
<dbReference type="CDD" id="cd13406">
    <property type="entry name" value="TNFRSF4"/>
    <property type="match status" value="1"/>
</dbReference>